<evidence type="ECO:0000313" key="1">
    <source>
        <dbReference type="EMBL" id="PVV04402.1"/>
    </source>
</evidence>
<dbReference type="SUPFAM" id="SSF48439">
    <property type="entry name" value="Protein prenylyltransferase"/>
    <property type="match status" value="1"/>
</dbReference>
<dbReference type="AlphaFoldDB" id="A0A2T9ZII6"/>
<evidence type="ECO:0000313" key="2">
    <source>
        <dbReference type="Proteomes" id="UP000245609"/>
    </source>
</evidence>
<sequence>MITRFGISAHPELSDDELDFLNIFIKSPKACKSSVVWYHREWVFKNVLQIDNWFLKQNSTSLLSRYFSEHTLISSSNILHERNYTALKYKSWLFLKFAPFFIEQALPYFQNQICPSNTISSVFEDDCYRFWNSEFAFIKNSSISDT</sequence>
<comment type="caution">
    <text evidence="1">The sequence shown here is derived from an EMBL/GenBank/DDBJ whole genome shotgun (WGS) entry which is preliminary data.</text>
</comment>
<reference evidence="1 2" key="1">
    <citation type="journal article" date="2018" name="MBio">
        <title>Comparative Genomics Reveals the Core Gene Toolbox for the Fungus-Insect Symbiosis.</title>
        <authorList>
            <person name="Wang Y."/>
            <person name="Stata M."/>
            <person name="Wang W."/>
            <person name="Stajich J.E."/>
            <person name="White M.M."/>
            <person name="Moncalvo J.M."/>
        </authorList>
    </citation>
    <scope>NUCLEOTIDE SEQUENCE [LARGE SCALE GENOMIC DNA]</scope>
    <source>
        <strain evidence="1 2">SC-DP-2</strain>
    </source>
</reference>
<dbReference type="Proteomes" id="UP000245609">
    <property type="component" value="Unassembled WGS sequence"/>
</dbReference>
<proteinExistence type="predicted"/>
<accession>A0A2T9ZII6</accession>
<gene>
    <name evidence="1" type="ORF">BB560_001097</name>
</gene>
<dbReference type="OrthoDB" id="1924260at2759"/>
<dbReference type="EMBL" id="MBFS01000128">
    <property type="protein sequence ID" value="PVV04402.1"/>
    <property type="molecule type" value="Genomic_DNA"/>
</dbReference>
<protein>
    <submittedName>
        <fullName evidence="1">Uncharacterized protein</fullName>
    </submittedName>
</protein>
<organism evidence="1 2">
    <name type="scientific">Smittium megazygosporum</name>
    <dbReference type="NCBI Taxonomy" id="133381"/>
    <lineage>
        <taxon>Eukaryota</taxon>
        <taxon>Fungi</taxon>
        <taxon>Fungi incertae sedis</taxon>
        <taxon>Zoopagomycota</taxon>
        <taxon>Kickxellomycotina</taxon>
        <taxon>Harpellomycetes</taxon>
        <taxon>Harpellales</taxon>
        <taxon>Legeriomycetaceae</taxon>
        <taxon>Smittium</taxon>
    </lineage>
</organism>
<feature type="non-terminal residue" evidence="1">
    <location>
        <position position="146"/>
    </location>
</feature>
<keyword evidence="2" id="KW-1185">Reference proteome</keyword>
<name>A0A2T9ZII6_9FUNG</name>
<dbReference type="Gene3D" id="1.25.40.120">
    <property type="entry name" value="Protein prenylyltransferase"/>
    <property type="match status" value="1"/>
</dbReference>